<comment type="catalytic activity">
    <reaction evidence="8">
        <text>L-threonyl-[protein] + ATP = O-phospho-L-threonyl-[protein] + ADP + H(+)</text>
        <dbReference type="Rhea" id="RHEA:46608"/>
        <dbReference type="Rhea" id="RHEA-COMP:11060"/>
        <dbReference type="Rhea" id="RHEA-COMP:11605"/>
        <dbReference type="ChEBI" id="CHEBI:15378"/>
        <dbReference type="ChEBI" id="CHEBI:30013"/>
        <dbReference type="ChEBI" id="CHEBI:30616"/>
        <dbReference type="ChEBI" id="CHEBI:61977"/>
        <dbReference type="ChEBI" id="CHEBI:456216"/>
        <dbReference type="EC" id="2.7.11.1"/>
    </reaction>
</comment>
<feature type="compositionally biased region" description="Basic residues" evidence="11">
    <location>
        <begin position="154"/>
        <end position="164"/>
    </location>
</feature>
<keyword evidence="5 10" id="KW-0547">Nucleotide-binding</keyword>
<feature type="compositionally biased region" description="Low complexity" evidence="11">
    <location>
        <begin position="77"/>
        <end position="97"/>
    </location>
</feature>
<feature type="compositionally biased region" description="Low complexity" evidence="11">
    <location>
        <begin position="887"/>
        <end position="898"/>
    </location>
</feature>
<feature type="compositionally biased region" description="Low complexity" evidence="11">
    <location>
        <begin position="650"/>
        <end position="665"/>
    </location>
</feature>
<evidence type="ECO:0000256" key="11">
    <source>
        <dbReference type="SAM" id="MobiDB-lite"/>
    </source>
</evidence>
<evidence type="ECO:0000313" key="13">
    <source>
        <dbReference type="EMBL" id="TFY71017.1"/>
    </source>
</evidence>
<dbReference type="GO" id="GO:0035556">
    <property type="term" value="P:intracellular signal transduction"/>
    <property type="evidence" value="ECO:0007669"/>
    <property type="project" value="TreeGrafter"/>
</dbReference>
<evidence type="ECO:0000256" key="7">
    <source>
        <dbReference type="ARBA" id="ARBA00022840"/>
    </source>
</evidence>
<dbReference type="Gene3D" id="3.30.200.20">
    <property type="entry name" value="Phosphorylase Kinase, domain 1"/>
    <property type="match status" value="1"/>
</dbReference>
<dbReference type="InterPro" id="IPR011009">
    <property type="entry name" value="Kinase-like_dom_sf"/>
</dbReference>
<keyword evidence="4" id="KW-0808">Transferase</keyword>
<feature type="domain" description="Protein kinase" evidence="12">
    <location>
        <begin position="178"/>
        <end position="441"/>
    </location>
</feature>
<feature type="region of interest" description="Disordered" evidence="11">
    <location>
        <begin position="57"/>
        <end position="172"/>
    </location>
</feature>
<evidence type="ECO:0000313" key="14">
    <source>
        <dbReference type="Proteomes" id="UP000298327"/>
    </source>
</evidence>
<dbReference type="Gene3D" id="1.10.510.10">
    <property type="entry name" value="Transferase(Phosphotransferase) domain 1"/>
    <property type="match status" value="1"/>
</dbReference>
<dbReference type="FunFam" id="1.10.510.10:FF:000833">
    <property type="entry name" value="AGC family protein kinase"/>
    <property type="match status" value="1"/>
</dbReference>
<dbReference type="SUPFAM" id="SSF56112">
    <property type="entry name" value="Protein kinase-like (PK-like)"/>
    <property type="match status" value="1"/>
</dbReference>
<evidence type="ECO:0000256" key="8">
    <source>
        <dbReference type="ARBA" id="ARBA00047899"/>
    </source>
</evidence>
<dbReference type="STRING" id="205917.A0A4Y9ZAI9"/>
<name>A0A4Y9ZAI9_9AGAM</name>
<keyword evidence="14" id="KW-1185">Reference proteome</keyword>
<feature type="region of interest" description="Disordered" evidence="11">
    <location>
        <begin position="879"/>
        <end position="898"/>
    </location>
</feature>
<proteinExistence type="inferred from homology"/>
<comment type="catalytic activity">
    <reaction evidence="9">
        <text>L-seryl-[protein] + ATP = O-phospho-L-seryl-[protein] + ADP + H(+)</text>
        <dbReference type="Rhea" id="RHEA:17989"/>
        <dbReference type="Rhea" id="RHEA-COMP:9863"/>
        <dbReference type="Rhea" id="RHEA-COMP:11604"/>
        <dbReference type="ChEBI" id="CHEBI:15378"/>
        <dbReference type="ChEBI" id="CHEBI:29999"/>
        <dbReference type="ChEBI" id="CHEBI:30616"/>
        <dbReference type="ChEBI" id="CHEBI:83421"/>
        <dbReference type="ChEBI" id="CHEBI:456216"/>
        <dbReference type="EC" id="2.7.11.1"/>
    </reaction>
</comment>
<evidence type="ECO:0000256" key="10">
    <source>
        <dbReference type="PROSITE-ProRule" id="PRU10141"/>
    </source>
</evidence>
<dbReference type="InterPro" id="IPR050236">
    <property type="entry name" value="Ser_Thr_kinase_AGC"/>
</dbReference>
<dbReference type="PROSITE" id="PS50011">
    <property type="entry name" value="PROTEIN_KINASE_DOM"/>
    <property type="match status" value="1"/>
</dbReference>
<evidence type="ECO:0000256" key="5">
    <source>
        <dbReference type="ARBA" id="ARBA00022741"/>
    </source>
</evidence>
<keyword evidence="7 10" id="KW-0067">ATP-binding</keyword>
<feature type="region of interest" description="Disordered" evidence="11">
    <location>
        <begin position="487"/>
        <end position="518"/>
    </location>
</feature>
<evidence type="ECO:0000256" key="9">
    <source>
        <dbReference type="ARBA" id="ARBA00048679"/>
    </source>
</evidence>
<dbReference type="PROSITE" id="PS00107">
    <property type="entry name" value="PROTEIN_KINASE_ATP"/>
    <property type="match status" value="1"/>
</dbReference>
<feature type="compositionally biased region" description="Low complexity" evidence="11">
    <location>
        <begin position="120"/>
        <end position="132"/>
    </location>
</feature>
<dbReference type="FunFam" id="3.30.200.20:FF:000042">
    <property type="entry name" value="Aurora kinase A"/>
    <property type="match status" value="1"/>
</dbReference>
<reference evidence="13 14" key="1">
    <citation type="submission" date="2019-02" db="EMBL/GenBank/DDBJ databases">
        <title>Genome sequencing of the rare red list fungi Dentipellis fragilis.</title>
        <authorList>
            <person name="Buettner E."/>
            <person name="Kellner H."/>
        </authorList>
    </citation>
    <scope>NUCLEOTIDE SEQUENCE [LARGE SCALE GENOMIC DNA]</scope>
    <source>
        <strain evidence="13 14">DSM 105465</strain>
    </source>
</reference>
<sequence length="898" mass="96285">MSWSEQTWTVPSYPVSIAPARLLYISSLPALRTAFLFLFLPPLSPLPHPLRMIKIESATPTPSPEPPPHKPSLADLSRNTSVISSGSSSASNSSNSSLLLQTPRPRPIRTFSSPRHRSRSPGPSTPRSSRPPAYLARELGLPDEPPEPADLSRTQRRAQSKSKSRSSSANGHLSAEDFDFGEILGEGSYSTVLHATHRATRQEYAIKVLDKSHLKRNNKMQTALAEKNTLVRLGSGHPGIVRLHWAFQDEWSLYFVLDLAKNGELQSRISRMGSLSTTCTRYYTAQLVDALGYMHAKGVIHRDLKPENLLLDEAFRIKVTDFGTGKLIDIGEQRAKTFVGTAQYVSPELLEANETSKSSDLWALGCIVYQMIAGRFAFQGLSEYLTWQKIKQLEYSFPEGFDAEARDLVTRLLVKDPAARLGAGPPGSANDMAALRAHPFLAPINWPTLWTDPAPPLEPGLVRREHHPLAPAGAGTEWEDVGRAWDELVGGDPNEEDEDEDEEKSEEAGPGGAHGAAAVAHVGPDGMEWAPDAEGAEYTLFGRPGAKGMSGVATSFVPPEEVGPRGELPDYILAKERDVDAEGGGPAGPGAKRAVKSDTASEKTVLGDGDAGKERAGSGERSSERDMNGRTLVEGPGSVQFQAPAPREPSNSSTGTSNSSNATGGDTVAPNTNGNGKTAAEPVPVPVADSYSTSSSDGSPVEKLGAALEAMGINRGRHRTRIPVGTTGAAIGGAGTTSPNWASVLAPGETMLFHSAVEETVLKRRTSRLLLPLPVPPRRPKTRELALTSQRLLCLKVLKGSRGVGIKCEYGLRPSEKAKEKEREKEQRTLVTGVAKKGEREFAVLTETKSAFYAADNEHLASTWVSKIAEAVEGHAVESRERKLSSAGAAAGAGAPRT</sequence>
<feature type="compositionally biased region" description="Acidic residues" evidence="11">
    <location>
        <begin position="493"/>
        <end position="505"/>
    </location>
</feature>
<evidence type="ECO:0000256" key="1">
    <source>
        <dbReference type="ARBA" id="ARBA00010006"/>
    </source>
</evidence>
<dbReference type="CDD" id="cd05581">
    <property type="entry name" value="STKc_PDK1"/>
    <property type="match status" value="1"/>
</dbReference>
<evidence type="ECO:0000256" key="2">
    <source>
        <dbReference type="ARBA" id="ARBA00012513"/>
    </source>
</evidence>
<feature type="compositionally biased region" description="Basic and acidic residues" evidence="11">
    <location>
        <begin position="610"/>
        <end position="628"/>
    </location>
</feature>
<dbReference type="GO" id="GO:0005524">
    <property type="term" value="F:ATP binding"/>
    <property type="evidence" value="ECO:0007669"/>
    <property type="project" value="UniProtKB-UniRule"/>
</dbReference>
<dbReference type="InterPro" id="IPR008271">
    <property type="entry name" value="Ser/Thr_kinase_AS"/>
</dbReference>
<dbReference type="SMART" id="SM00220">
    <property type="entry name" value="S_TKc"/>
    <property type="match status" value="1"/>
</dbReference>
<evidence type="ECO:0000256" key="6">
    <source>
        <dbReference type="ARBA" id="ARBA00022777"/>
    </source>
</evidence>
<dbReference type="InterPro" id="IPR039046">
    <property type="entry name" value="PDPK1"/>
</dbReference>
<dbReference type="PANTHER" id="PTHR24356">
    <property type="entry name" value="SERINE/THREONINE-PROTEIN KINASE"/>
    <property type="match status" value="1"/>
</dbReference>
<dbReference type="InterPro" id="IPR017441">
    <property type="entry name" value="Protein_kinase_ATP_BS"/>
</dbReference>
<evidence type="ECO:0000256" key="3">
    <source>
        <dbReference type="ARBA" id="ARBA00022527"/>
    </source>
</evidence>
<comment type="caution">
    <text evidence="13">The sequence shown here is derived from an EMBL/GenBank/DDBJ whole genome shotgun (WGS) entry which is preliminary data.</text>
</comment>
<comment type="similarity">
    <text evidence="1">Belongs to the protein kinase superfamily. AGC Ser/Thr protein kinase family. PDPK1 subfamily.</text>
</comment>
<dbReference type="GO" id="GO:0004674">
    <property type="term" value="F:protein serine/threonine kinase activity"/>
    <property type="evidence" value="ECO:0007669"/>
    <property type="project" value="UniProtKB-KW"/>
</dbReference>
<dbReference type="EC" id="2.7.11.1" evidence="2"/>
<dbReference type="EMBL" id="SEOQ01000071">
    <property type="protein sequence ID" value="TFY71017.1"/>
    <property type="molecule type" value="Genomic_DNA"/>
</dbReference>
<dbReference type="InterPro" id="IPR000719">
    <property type="entry name" value="Prot_kinase_dom"/>
</dbReference>
<dbReference type="PANTHER" id="PTHR24356:SF163">
    <property type="entry name" value="3-PHOSPHOINOSITIDE-DEPENDENT PROTEIN KINASE 1-RELATED"/>
    <property type="match status" value="1"/>
</dbReference>
<protein>
    <recommendedName>
        <fullName evidence="2">non-specific serine/threonine protein kinase</fullName>
        <ecNumber evidence="2">2.7.11.1</ecNumber>
    </recommendedName>
</protein>
<dbReference type="AlphaFoldDB" id="A0A4Y9ZAI9"/>
<feature type="compositionally biased region" description="Pro residues" evidence="11">
    <location>
        <begin position="61"/>
        <end position="70"/>
    </location>
</feature>
<evidence type="ECO:0000259" key="12">
    <source>
        <dbReference type="PROSITE" id="PS50011"/>
    </source>
</evidence>
<feature type="binding site" evidence="10">
    <location>
        <position position="207"/>
    </location>
    <ligand>
        <name>ATP</name>
        <dbReference type="ChEBI" id="CHEBI:30616"/>
    </ligand>
</feature>
<gene>
    <name evidence="13" type="ORF">EVG20_g1990</name>
</gene>
<evidence type="ECO:0000256" key="4">
    <source>
        <dbReference type="ARBA" id="ARBA00022679"/>
    </source>
</evidence>
<keyword evidence="6" id="KW-0418">Kinase</keyword>
<dbReference type="OrthoDB" id="347657at2759"/>
<organism evidence="13 14">
    <name type="scientific">Dentipellis fragilis</name>
    <dbReference type="NCBI Taxonomy" id="205917"/>
    <lineage>
        <taxon>Eukaryota</taxon>
        <taxon>Fungi</taxon>
        <taxon>Dikarya</taxon>
        <taxon>Basidiomycota</taxon>
        <taxon>Agaricomycotina</taxon>
        <taxon>Agaricomycetes</taxon>
        <taxon>Russulales</taxon>
        <taxon>Hericiaceae</taxon>
        <taxon>Dentipellis</taxon>
    </lineage>
</organism>
<dbReference type="Proteomes" id="UP000298327">
    <property type="component" value="Unassembled WGS sequence"/>
</dbReference>
<feature type="region of interest" description="Disordered" evidence="11">
    <location>
        <begin position="579"/>
        <end position="701"/>
    </location>
</feature>
<dbReference type="Pfam" id="PF00069">
    <property type="entry name" value="Pkinase"/>
    <property type="match status" value="1"/>
</dbReference>
<dbReference type="PROSITE" id="PS00108">
    <property type="entry name" value="PROTEIN_KINASE_ST"/>
    <property type="match status" value="1"/>
</dbReference>
<keyword evidence="3" id="KW-0723">Serine/threonine-protein kinase</keyword>
<accession>A0A4Y9ZAI9</accession>
<feature type="compositionally biased region" description="Low complexity" evidence="11">
    <location>
        <begin position="690"/>
        <end position="699"/>
    </location>
</feature>